<reference evidence="3 4" key="1">
    <citation type="submission" date="2021-01" db="EMBL/GenBank/DDBJ databases">
        <title>Complete genome sequence of Erwinia rhapontici MAFF 311153.</title>
        <authorList>
            <person name="Morohoshi T."/>
            <person name="Someya N."/>
        </authorList>
    </citation>
    <scope>NUCLEOTIDE SEQUENCE [LARGE SCALE GENOMIC DNA]</scope>
    <source>
        <strain evidence="3 4">MAFF 311153</strain>
    </source>
</reference>
<protein>
    <submittedName>
        <fullName evidence="3">Uncharacterized protein</fullName>
    </submittedName>
</protein>
<evidence type="ECO:0000256" key="2">
    <source>
        <dbReference type="SAM" id="SignalP"/>
    </source>
</evidence>
<dbReference type="EMBL" id="AP024329">
    <property type="protein sequence ID" value="BCQ35156.1"/>
    <property type="molecule type" value="Genomic_DNA"/>
</dbReference>
<keyword evidence="4" id="KW-1185">Reference proteome</keyword>
<organism evidence="3 4">
    <name type="scientific">Erwinia rhapontici</name>
    <name type="common">Pectobacterium rhapontici</name>
    <dbReference type="NCBI Taxonomy" id="55212"/>
    <lineage>
        <taxon>Bacteria</taxon>
        <taxon>Pseudomonadati</taxon>
        <taxon>Pseudomonadota</taxon>
        <taxon>Gammaproteobacteria</taxon>
        <taxon>Enterobacterales</taxon>
        <taxon>Erwiniaceae</taxon>
        <taxon>Erwinia</taxon>
    </lineage>
</organism>
<feature type="region of interest" description="Disordered" evidence="1">
    <location>
        <begin position="19"/>
        <end position="39"/>
    </location>
</feature>
<keyword evidence="2" id="KW-0732">Signal</keyword>
<gene>
    <name evidence="3" type="ORF">ERHA53_24990</name>
</gene>
<proteinExistence type="predicted"/>
<evidence type="ECO:0000313" key="3">
    <source>
        <dbReference type="EMBL" id="BCQ35156.1"/>
    </source>
</evidence>
<evidence type="ECO:0000256" key="1">
    <source>
        <dbReference type="SAM" id="MobiDB-lite"/>
    </source>
</evidence>
<accession>A0ABM7N0Z2</accession>
<name>A0ABM7N0Z2_ERWRD</name>
<feature type="signal peptide" evidence="2">
    <location>
        <begin position="1"/>
        <end position="20"/>
    </location>
</feature>
<dbReference type="GeneID" id="99866735"/>
<sequence length="125" mass="14313">MTKFAPVLIAALLATGCAMPPERAPSHNPPPPPVVSEQKSLSSFDARVEQCRKELQVMQAYNVTVFEQYNQRFLRANGQLEKYREIQDKVGSEIDEIATPKYQYNVRRVCEEIRSTLMQLIIKEV</sequence>
<evidence type="ECO:0000313" key="4">
    <source>
        <dbReference type="Proteomes" id="UP000677515"/>
    </source>
</evidence>
<dbReference type="PROSITE" id="PS51257">
    <property type="entry name" value="PROKAR_LIPOPROTEIN"/>
    <property type="match status" value="1"/>
</dbReference>
<dbReference type="RefSeq" id="WP_133841988.1">
    <property type="nucleotide sequence ID" value="NZ_AP024329.1"/>
</dbReference>
<feature type="chain" id="PRO_5046962016" evidence="2">
    <location>
        <begin position="21"/>
        <end position="125"/>
    </location>
</feature>
<dbReference type="Proteomes" id="UP000677515">
    <property type="component" value="Chromosome"/>
</dbReference>